<dbReference type="InterPro" id="IPR032675">
    <property type="entry name" value="LRR_dom_sf"/>
</dbReference>
<keyword evidence="1" id="KW-0175">Coiled coil</keyword>
<evidence type="ECO:0000313" key="2">
    <source>
        <dbReference type="EMBL" id="KAJ7644589.1"/>
    </source>
</evidence>
<dbReference type="Gene3D" id="3.80.10.10">
    <property type="entry name" value="Ribonuclease Inhibitor"/>
    <property type="match status" value="1"/>
</dbReference>
<accession>A0AAD7CBU7</accession>
<keyword evidence="3" id="KW-1185">Reference proteome</keyword>
<protein>
    <recommendedName>
        <fullName evidence="4">F-box domain-containing protein</fullName>
    </recommendedName>
</protein>
<organism evidence="2 3">
    <name type="scientific">Roridomyces roridus</name>
    <dbReference type="NCBI Taxonomy" id="1738132"/>
    <lineage>
        <taxon>Eukaryota</taxon>
        <taxon>Fungi</taxon>
        <taxon>Dikarya</taxon>
        <taxon>Basidiomycota</taxon>
        <taxon>Agaricomycotina</taxon>
        <taxon>Agaricomycetes</taxon>
        <taxon>Agaricomycetidae</taxon>
        <taxon>Agaricales</taxon>
        <taxon>Marasmiineae</taxon>
        <taxon>Mycenaceae</taxon>
        <taxon>Roridomyces</taxon>
    </lineage>
</organism>
<gene>
    <name evidence="2" type="ORF">FB45DRAFT_1116189</name>
</gene>
<reference evidence="2" key="1">
    <citation type="submission" date="2023-03" db="EMBL/GenBank/DDBJ databases">
        <title>Massive genome expansion in bonnet fungi (Mycena s.s.) driven by repeated elements and novel gene families across ecological guilds.</title>
        <authorList>
            <consortium name="Lawrence Berkeley National Laboratory"/>
            <person name="Harder C.B."/>
            <person name="Miyauchi S."/>
            <person name="Viragh M."/>
            <person name="Kuo A."/>
            <person name="Thoen E."/>
            <person name="Andreopoulos B."/>
            <person name="Lu D."/>
            <person name="Skrede I."/>
            <person name="Drula E."/>
            <person name="Henrissat B."/>
            <person name="Morin E."/>
            <person name="Kohler A."/>
            <person name="Barry K."/>
            <person name="LaButti K."/>
            <person name="Morin E."/>
            <person name="Salamov A."/>
            <person name="Lipzen A."/>
            <person name="Mereny Z."/>
            <person name="Hegedus B."/>
            <person name="Baldrian P."/>
            <person name="Stursova M."/>
            <person name="Weitz H."/>
            <person name="Taylor A."/>
            <person name="Grigoriev I.V."/>
            <person name="Nagy L.G."/>
            <person name="Martin F."/>
            <person name="Kauserud H."/>
        </authorList>
    </citation>
    <scope>NUCLEOTIDE SEQUENCE</scope>
    <source>
        <strain evidence="2">9284</strain>
    </source>
</reference>
<dbReference type="Proteomes" id="UP001221142">
    <property type="component" value="Unassembled WGS sequence"/>
</dbReference>
<proteinExistence type="predicted"/>
<dbReference type="EMBL" id="JARKIF010000003">
    <property type="protein sequence ID" value="KAJ7644589.1"/>
    <property type="molecule type" value="Genomic_DNA"/>
</dbReference>
<dbReference type="PANTHER" id="PTHR13318">
    <property type="entry name" value="PARTNER OF PAIRED, ISOFORM B-RELATED"/>
    <property type="match status" value="1"/>
</dbReference>
<name>A0AAD7CBU7_9AGAR</name>
<comment type="caution">
    <text evidence="2">The sequence shown here is derived from an EMBL/GenBank/DDBJ whole genome shotgun (WGS) entry which is preliminary data.</text>
</comment>
<dbReference type="AlphaFoldDB" id="A0AAD7CBU7"/>
<dbReference type="PANTHER" id="PTHR13318:SF190">
    <property type="entry name" value="PARTNER OF PAIRED, ISOFORM B"/>
    <property type="match status" value="1"/>
</dbReference>
<feature type="coiled-coil region" evidence="1">
    <location>
        <begin position="27"/>
        <end position="54"/>
    </location>
</feature>
<evidence type="ECO:0008006" key="4">
    <source>
        <dbReference type="Google" id="ProtNLM"/>
    </source>
</evidence>
<dbReference type="Gene3D" id="1.20.1280.50">
    <property type="match status" value="1"/>
</dbReference>
<dbReference type="SUPFAM" id="SSF52047">
    <property type="entry name" value="RNI-like"/>
    <property type="match status" value="1"/>
</dbReference>
<sequence>MPQSTILAYFPSKRDIQPSEVGTRKIIAASEANIAQLKAQVVAERQVLARLRAAVAPVRKLPPELLVEIFTLVLGVGYLCAFVRNEIRPRHALTQVCARWRHVMHTSPRLWAVGMALDVRKSTASDDLVAVQRWLDRSAPLPIPISLSSWHEILTESAMDVLCSAAHRWARATFRVSSLSCLSRIPRGSLTSLTTLDLSGGSKEYFDPAKLKVFSDAPNLRTLDLSINCPTRIPIPWGQLTSLTFSEFPFTCLDILRRCTRLVTASFWTEGWQFLPNTSLNRMITIASLTSLHITFSENKYPYEYFMPFLSLLALPELKVLCLDFHQGDTSWDAAEFTQFQLRAPNLEELAVENSPLTSDAFIAMLRNSPSLASVTLENCPHSFDDNVINTLQYPGENGQRIAPKLKEIVLTQAGQNFDPENLEEMIRSRWWTDEELAAMPSPPAVARWEKVLVYAGREESHCRFRREFKVRF</sequence>
<evidence type="ECO:0000256" key="1">
    <source>
        <dbReference type="SAM" id="Coils"/>
    </source>
</evidence>
<evidence type="ECO:0000313" key="3">
    <source>
        <dbReference type="Proteomes" id="UP001221142"/>
    </source>
</evidence>
<dbReference type="GO" id="GO:0019005">
    <property type="term" value="C:SCF ubiquitin ligase complex"/>
    <property type="evidence" value="ECO:0007669"/>
    <property type="project" value="TreeGrafter"/>
</dbReference>
<dbReference type="GO" id="GO:0031146">
    <property type="term" value="P:SCF-dependent proteasomal ubiquitin-dependent protein catabolic process"/>
    <property type="evidence" value="ECO:0007669"/>
    <property type="project" value="TreeGrafter"/>
</dbReference>